<reference evidence="3" key="1">
    <citation type="submission" date="2020-01" db="EMBL/GenBank/DDBJ databases">
        <authorList>
            <consortium name="DOE Joint Genome Institute"/>
            <person name="Haridas S."/>
            <person name="Albert R."/>
            <person name="Binder M."/>
            <person name="Bloem J."/>
            <person name="Labutti K."/>
            <person name="Salamov A."/>
            <person name="Andreopoulos B."/>
            <person name="Baker S.E."/>
            <person name="Barry K."/>
            <person name="Bills G."/>
            <person name="Bluhm B.H."/>
            <person name="Cannon C."/>
            <person name="Castanera R."/>
            <person name="Culley D.E."/>
            <person name="Daum C."/>
            <person name="Ezra D."/>
            <person name="Gonzalez J.B."/>
            <person name="Henrissat B."/>
            <person name="Kuo A."/>
            <person name="Liang C."/>
            <person name="Lipzen A."/>
            <person name="Lutzoni F."/>
            <person name="Magnuson J."/>
            <person name="Mondo S."/>
            <person name="Nolan M."/>
            <person name="Ohm R."/>
            <person name="Pangilinan J."/>
            <person name="Park H.-J."/>
            <person name="Ramirez L."/>
            <person name="Alfaro M."/>
            <person name="Sun H."/>
            <person name="Tritt A."/>
            <person name="Yoshinaga Y."/>
            <person name="Zwiers L.-H."/>
            <person name="Turgeon B.G."/>
            <person name="Goodwin S.B."/>
            <person name="Spatafora J.W."/>
            <person name="Crous P.W."/>
            <person name="Grigoriev I.V."/>
        </authorList>
    </citation>
    <scope>NUCLEOTIDE SEQUENCE</scope>
    <source>
        <strain evidence="3">CBS 342.82</strain>
    </source>
</reference>
<gene>
    <name evidence="3" type="ORF">K489DRAFT_379580</name>
</gene>
<reference evidence="3" key="3">
    <citation type="submission" date="2025-08" db="UniProtKB">
        <authorList>
            <consortium name="RefSeq"/>
        </authorList>
    </citation>
    <scope>IDENTIFICATION</scope>
    <source>
        <strain evidence="3">CBS 342.82</strain>
    </source>
</reference>
<evidence type="ECO:0000313" key="2">
    <source>
        <dbReference type="Proteomes" id="UP000504637"/>
    </source>
</evidence>
<feature type="compositionally biased region" description="Basic and acidic residues" evidence="1">
    <location>
        <begin position="80"/>
        <end position="94"/>
    </location>
</feature>
<dbReference type="Proteomes" id="UP000504637">
    <property type="component" value="Unplaced"/>
</dbReference>
<proteinExistence type="predicted"/>
<feature type="compositionally biased region" description="Low complexity" evidence="1">
    <location>
        <begin position="1"/>
        <end position="24"/>
    </location>
</feature>
<sequence length="111" mass="11894">MSNQSSNSFSSSVSYTSSSTSNNNGETTGYRSSHTTLATPSGTTVTSSSQNYGGPAVTETRHFDSQGRAVESSGNSSGRVIEDFSKEEQAKRDAEYEERIEEEYAKREGGA</sequence>
<feature type="region of interest" description="Disordered" evidence="1">
    <location>
        <begin position="1"/>
        <end position="111"/>
    </location>
</feature>
<dbReference type="GeneID" id="54362486"/>
<evidence type="ECO:0000256" key="1">
    <source>
        <dbReference type="SAM" id="MobiDB-lite"/>
    </source>
</evidence>
<name>A0A6J3M7P9_9PEZI</name>
<reference evidence="3" key="2">
    <citation type="submission" date="2020-04" db="EMBL/GenBank/DDBJ databases">
        <authorList>
            <consortium name="NCBI Genome Project"/>
        </authorList>
    </citation>
    <scope>NUCLEOTIDE SEQUENCE</scope>
    <source>
        <strain evidence="3">CBS 342.82</strain>
    </source>
</reference>
<dbReference type="AlphaFoldDB" id="A0A6J3M7P9"/>
<dbReference type="OrthoDB" id="4161095at2759"/>
<keyword evidence="2" id="KW-1185">Reference proteome</keyword>
<feature type="compositionally biased region" description="Polar residues" evidence="1">
    <location>
        <begin position="25"/>
        <end position="52"/>
    </location>
</feature>
<protein>
    <submittedName>
        <fullName evidence="3">Uncharacterized protein</fullName>
    </submittedName>
</protein>
<feature type="compositionally biased region" description="Basic and acidic residues" evidence="1">
    <location>
        <begin position="102"/>
        <end position="111"/>
    </location>
</feature>
<dbReference type="RefSeq" id="XP_033460620.1">
    <property type="nucleotide sequence ID" value="XM_033604686.1"/>
</dbReference>
<organism evidence="3">
    <name type="scientific">Dissoconium aciculare CBS 342.82</name>
    <dbReference type="NCBI Taxonomy" id="1314786"/>
    <lineage>
        <taxon>Eukaryota</taxon>
        <taxon>Fungi</taxon>
        <taxon>Dikarya</taxon>
        <taxon>Ascomycota</taxon>
        <taxon>Pezizomycotina</taxon>
        <taxon>Dothideomycetes</taxon>
        <taxon>Dothideomycetidae</taxon>
        <taxon>Mycosphaerellales</taxon>
        <taxon>Dissoconiaceae</taxon>
        <taxon>Dissoconium</taxon>
    </lineage>
</organism>
<evidence type="ECO:0000313" key="3">
    <source>
        <dbReference type="RefSeq" id="XP_033460620.1"/>
    </source>
</evidence>
<accession>A0A6J3M7P9</accession>